<evidence type="ECO:0000313" key="3">
    <source>
        <dbReference type="Proteomes" id="UP000828390"/>
    </source>
</evidence>
<feature type="region of interest" description="Disordered" evidence="1">
    <location>
        <begin position="17"/>
        <end position="71"/>
    </location>
</feature>
<dbReference type="EMBL" id="JAIWYP010000008">
    <property type="protein sequence ID" value="KAH3780293.1"/>
    <property type="molecule type" value="Genomic_DNA"/>
</dbReference>
<comment type="caution">
    <text evidence="2">The sequence shown here is derived from an EMBL/GenBank/DDBJ whole genome shotgun (WGS) entry which is preliminary data.</text>
</comment>
<sequence length="84" mass="9273">MSSCFCLHIDGSTRGRLRQPEARASTPCRASEDLRSRVTSRHTTGLDRVFGNNNRGDSDSTSPLFEPRETTEQAVSLVLGLRAH</sequence>
<keyword evidence="3" id="KW-1185">Reference proteome</keyword>
<reference evidence="2" key="1">
    <citation type="journal article" date="2019" name="bioRxiv">
        <title>The Genome of the Zebra Mussel, Dreissena polymorpha: A Resource for Invasive Species Research.</title>
        <authorList>
            <person name="McCartney M.A."/>
            <person name="Auch B."/>
            <person name="Kono T."/>
            <person name="Mallez S."/>
            <person name="Zhang Y."/>
            <person name="Obille A."/>
            <person name="Becker A."/>
            <person name="Abrahante J.E."/>
            <person name="Garbe J."/>
            <person name="Badalamenti J.P."/>
            <person name="Herman A."/>
            <person name="Mangelson H."/>
            <person name="Liachko I."/>
            <person name="Sullivan S."/>
            <person name="Sone E.D."/>
            <person name="Koren S."/>
            <person name="Silverstein K.A.T."/>
            <person name="Beckman K.B."/>
            <person name="Gohl D.M."/>
        </authorList>
    </citation>
    <scope>NUCLEOTIDE SEQUENCE</scope>
    <source>
        <strain evidence="2">Duluth1</strain>
        <tissue evidence="2">Whole animal</tissue>
    </source>
</reference>
<protein>
    <submittedName>
        <fullName evidence="2">Uncharacterized protein</fullName>
    </submittedName>
</protein>
<proteinExistence type="predicted"/>
<dbReference type="AlphaFoldDB" id="A0A9D4EIK9"/>
<name>A0A9D4EIK9_DREPO</name>
<evidence type="ECO:0000313" key="2">
    <source>
        <dbReference type="EMBL" id="KAH3780293.1"/>
    </source>
</evidence>
<organism evidence="2 3">
    <name type="scientific">Dreissena polymorpha</name>
    <name type="common">Zebra mussel</name>
    <name type="synonym">Mytilus polymorpha</name>
    <dbReference type="NCBI Taxonomy" id="45954"/>
    <lineage>
        <taxon>Eukaryota</taxon>
        <taxon>Metazoa</taxon>
        <taxon>Spiralia</taxon>
        <taxon>Lophotrochozoa</taxon>
        <taxon>Mollusca</taxon>
        <taxon>Bivalvia</taxon>
        <taxon>Autobranchia</taxon>
        <taxon>Heteroconchia</taxon>
        <taxon>Euheterodonta</taxon>
        <taxon>Imparidentia</taxon>
        <taxon>Neoheterodontei</taxon>
        <taxon>Myida</taxon>
        <taxon>Dreissenoidea</taxon>
        <taxon>Dreissenidae</taxon>
        <taxon>Dreissena</taxon>
    </lineage>
</organism>
<evidence type="ECO:0000256" key="1">
    <source>
        <dbReference type="SAM" id="MobiDB-lite"/>
    </source>
</evidence>
<gene>
    <name evidence="2" type="ORF">DPMN_158106</name>
</gene>
<reference evidence="2" key="2">
    <citation type="submission" date="2020-11" db="EMBL/GenBank/DDBJ databases">
        <authorList>
            <person name="McCartney M.A."/>
            <person name="Auch B."/>
            <person name="Kono T."/>
            <person name="Mallez S."/>
            <person name="Becker A."/>
            <person name="Gohl D.M."/>
            <person name="Silverstein K.A.T."/>
            <person name="Koren S."/>
            <person name="Bechman K.B."/>
            <person name="Herman A."/>
            <person name="Abrahante J.E."/>
            <person name="Garbe J."/>
        </authorList>
    </citation>
    <scope>NUCLEOTIDE SEQUENCE</scope>
    <source>
        <strain evidence="2">Duluth1</strain>
        <tissue evidence="2">Whole animal</tissue>
    </source>
</reference>
<dbReference type="Proteomes" id="UP000828390">
    <property type="component" value="Unassembled WGS sequence"/>
</dbReference>
<accession>A0A9D4EIK9</accession>
<feature type="compositionally biased region" description="Polar residues" evidence="1">
    <location>
        <begin position="51"/>
        <end position="63"/>
    </location>
</feature>